<evidence type="ECO:0000313" key="2">
    <source>
        <dbReference type="EMBL" id="MBL6761090.1"/>
    </source>
</evidence>
<dbReference type="SUPFAM" id="SSF142433">
    <property type="entry name" value="CinA-like"/>
    <property type="match status" value="1"/>
</dbReference>
<protein>
    <submittedName>
        <fullName evidence="2">CinA family protein</fullName>
    </submittedName>
</protein>
<reference evidence="2" key="1">
    <citation type="submission" date="2020-10" db="EMBL/GenBank/DDBJ databases">
        <title>Microbiome of the Black Sea water column analyzed by genome centric metagenomics.</title>
        <authorList>
            <person name="Cabello-Yeves P.J."/>
            <person name="Callieri C."/>
            <person name="Picazo A."/>
            <person name="Mehrshad M."/>
            <person name="Haro-Moreno J.M."/>
            <person name="Roda-Garcia J."/>
            <person name="Dzembekova N."/>
            <person name="Slabakova V."/>
            <person name="Slabakova N."/>
            <person name="Moncheva S."/>
            <person name="Rodriguez-Valera F."/>
        </authorList>
    </citation>
    <scope>NUCLEOTIDE SEQUENCE</scope>
    <source>
        <strain evidence="2">BS307-5m-G5</strain>
    </source>
</reference>
<evidence type="ECO:0000313" key="3">
    <source>
        <dbReference type="Proteomes" id="UP000785783"/>
    </source>
</evidence>
<name>A0A937HBN4_9PROT</name>
<accession>A0A937HBN4</accession>
<sequence>MLFDKNLTDKAATLLKNAGAQKLRVATAESCTGGLIAALLTEIPGSSLVIGRSFVTYSNRAKHEILNVPAELLREHGAVSEPVVRAMAQNTFDMTTAKLTVAVSGIAGPGGGSPDKPAGMVHMATCFDGDIEHKLYQFGDIGRTEVRLATVNAAMDMLLARLG</sequence>
<dbReference type="Pfam" id="PF02464">
    <property type="entry name" value="CinA"/>
    <property type="match status" value="1"/>
</dbReference>
<evidence type="ECO:0000259" key="1">
    <source>
        <dbReference type="Pfam" id="PF02464"/>
    </source>
</evidence>
<gene>
    <name evidence="2" type="ORF">ISQ19_00160</name>
</gene>
<dbReference type="Proteomes" id="UP000785783">
    <property type="component" value="Unassembled WGS sequence"/>
</dbReference>
<dbReference type="AlphaFoldDB" id="A0A937HBN4"/>
<organism evidence="2 3">
    <name type="scientific">PS1 clade bacterium</name>
    <dbReference type="NCBI Taxonomy" id="2175152"/>
    <lineage>
        <taxon>Bacteria</taxon>
        <taxon>Pseudomonadati</taxon>
        <taxon>Pseudomonadota</taxon>
        <taxon>Alphaproteobacteria</taxon>
        <taxon>PS1 clade</taxon>
    </lineage>
</organism>
<dbReference type="NCBIfam" id="TIGR00199">
    <property type="entry name" value="PncC_domain"/>
    <property type="match status" value="1"/>
</dbReference>
<dbReference type="EMBL" id="JADHOK010000001">
    <property type="protein sequence ID" value="MBL6761090.1"/>
    <property type="molecule type" value="Genomic_DNA"/>
</dbReference>
<proteinExistence type="predicted"/>
<dbReference type="Gene3D" id="3.90.950.20">
    <property type="entry name" value="CinA-like"/>
    <property type="match status" value="1"/>
</dbReference>
<dbReference type="InterPro" id="IPR008136">
    <property type="entry name" value="CinA_C"/>
</dbReference>
<dbReference type="InterPro" id="IPR036653">
    <property type="entry name" value="CinA-like_C"/>
</dbReference>
<feature type="domain" description="CinA C-terminal" evidence="1">
    <location>
        <begin position="11"/>
        <end position="160"/>
    </location>
</feature>
<comment type="caution">
    <text evidence="2">The sequence shown here is derived from an EMBL/GenBank/DDBJ whole genome shotgun (WGS) entry which is preliminary data.</text>
</comment>